<reference evidence="1 2" key="1">
    <citation type="journal article" date="2016" name="Mol. Biol. Evol.">
        <title>Comparative Genomics of Early-Diverging Mushroom-Forming Fungi Provides Insights into the Origins of Lignocellulose Decay Capabilities.</title>
        <authorList>
            <person name="Nagy L.G."/>
            <person name="Riley R."/>
            <person name="Tritt A."/>
            <person name="Adam C."/>
            <person name="Daum C."/>
            <person name="Floudas D."/>
            <person name="Sun H."/>
            <person name="Yadav J.S."/>
            <person name="Pangilinan J."/>
            <person name="Larsson K.H."/>
            <person name="Matsuura K."/>
            <person name="Barry K."/>
            <person name="Labutti K."/>
            <person name="Kuo R."/>
            <person name="Ohm R.A."/>
            <person name="Bhattacharya S.S."/>
            <person name="Shirouzu T."/>
            <person name="Yoshinaga Y."/>
            <person name="Martin F.M."/>
            <person name="Grigoriev I.V."/>
            <person name="Hibbett D.S."/>
        </authorList>
    </citation>
    <scope>NUCLEOTIDE SEQUENCE [LARGE SCALE GENOMIC DNA]</scope>
    <source>
        <strain evidence="1 2">CBS 109695</strain>
    </source>
</reference>
<sequence length="435" mass="49142">MMPKTPASQIPPEILAEILLLCAPSKYDHNAERLSSIIPERSSVIYPSQVCHYWRSTALSTPALWSFILFLCERNEVFAREAECAQVWLSRSAQCPISIEIVADDDDGDLVEEALQIFIPHCTRWKTMTAKTLCGDPEWWPVTGKLPLLESVTLSCAAGEAFAIAPRLRHLRLHIMEPLRFEPLKIPWSQLAHLELHIFDHDGVFQVHEILQQTSNIATLRIHTSGPANHQASTILSCPSLSTLEIHSPDQPSIKWFLDGLALPALRNLKLSQTWHSCITPFLARSACSLSSLDTHLREHNGFDILELAQLPLSNSLAYLRVSFSRVEDWETVVKSLMHRRGMPPFNNLRSLGMTCVFTPSRTNMECFADMVASRWNRVDADLHPESARCATLSHVELYVNHLDIYLHHVAISRLRTLAAEGLDIKVRTCNEELV</sequence>
<dbReference type="AlphaFoldDB" id="A0A165XIR0"/>
<protein>
    <submittedName>
        <fullName evidence="1">Uncharacterized protein</fullName>
    </submittedName>
</protein>
<dbReference type="EMBL" id="KV417718">
    <property type="protein sequence ID" value="KZP08582.1"/>
    <property type="molecule type" value="Genomic_DNA"/>
</dbReference>
<proteinExistence type="predicted"/>
<keyword evidence="2" id="KW-1185">Reference proteome</keyword>
<accession>A0A165XIR0</accession>
<name>A0A165XIR0_9AGAM</name>
<evidence type="ECO:0000313" key="1">
    <source>
        <dbReference type="EMBL" id="KZP08582.1"/>
    </source>
</evidence>
<gene>
    <name evidence="1" type="ORF">FIBSPDRAFT_257437</name>
</gene>
<dbReference type="InterPro" id="IPR032675">
    <property type="entry name" value="LRR_dom_sf"/>
</dbReference>
<organism evidence="1 2">
    <name type="scientific">Athelia psychrophila</name>
    <dbReference type="NCBI Taxonomy" id="1759441"/>
    <lineage>
        <taxon>Eukaryota</taxon>
        <taxon>Fungi</taxon>
        <taxon>Dikarya</taxon>
        <taxon>Basidiomycota</taxon>
        <taxon>Agaricomycotina</taxon>
        <taxon>Agaricomycetes</taxon>
        <taxon>Agaricomycetidae</taxon>
        <taxon>Atheliales</taxon>
        <taxon>Atheliaceae</taxon>
        <taxon>Athelia</taxon>
    </lineage>
</organism>
<dbReference type="SUPFAM" id="SSF52047">
    <property type="entry name" value="RNI-like"/>
    <property type="match status" value="1"/>
</dbReference>
<evidence type="ECO:0000313" key="2">
    <source>
        <dbReference type="Proteomes" id="UP000076532"/>
    </source>
</evidence>
<dbReference type="OrthoDB" id="3139566at2759"/>
<dbReference type="Proteomes" id="UP000076532">
    <property type="component" value="Unassembled WGS sequence"/>
</dbReference>
<dbReference type="Gene3D" id="3.80.10.10">
    <property type="entry name" value="Ribonuclease Inhibitor"/>
    <property type="match status" value="1"/>
</dbReference>